<gene>
    <name evidence="1" type="ORF">AVEN_155112_1</name>
</gene>
<accession>A0A4Y2A7S1</accession>
<comment type="caution">
    <text evidence="1">The sequence shown here is derived from an EMBL/GenBank/DDBJ whole genome shotgun (WGS) entry which is preliminary data.</text>
</comment>
<sequence length="105" mass="11390">MGTNAQPLVKLCENAQMRCGTETKIERRAMWKAGRTSARKNKSFWSSRFLVVGGTGKDVEILDWENGKGGEEGGEGDVAHIGANGSGERTGIINNCRCHEHDNGI</sequence>
<keyword evidence="2" id="KW-1185">Reference proteome</keyword>
<dbReference type="Proteomes" id="UP000499080">
    <property type="component" value="Unassembled WGS sequence"/>
</dbReference>
<dbReference type="AlphaFoldDB" id="A0A4Y2A7S1"/>
<protein>
    <submittedName>
        <fullName evidence="1">Uncharacterized protein</fullName>
    </submittedName>
</protein>
<name>A0A4Y2A7S1_ARAVE</name>
<organism evidence="1 2">
    <name type="scientific">Araneus ventricosus</name>
    <name type="common">Orbweaver spider</name>
    <name type="synonym">Epeira ventricosa</name>
    <dbReference type="NCBI Taxonomy" id="182803"/>
    <lineage>
        <taxon>Eukaryota</taxon>
        <taxon>Metazoa</taxon>
        <taxon>Ecdysozoa</taxon>
        <taxon>Arthropoda</taxon>
        <taxon>Chelicerata</taxon>
        <taxon>Arachnida</taxon>
        <taxon>Araneae</taxon>
        <taxon>Araneomorphae</taxon>
        <taxon>Entelegynae</taxon>
        <taxon>Araneoidea</taxon>
        <taxon>Araneidae</taxon>
        <taxon>Araneus</taxon>
    </lineage>
</organism>
<evidence type="ECO:0000313" key="2">
    <source>
        <dbReference type="Proteomes" id="UP000499080"/>
    </source>
</evidence>
<proteinExistence type="predicted"/>
<dbReference type="EMBL" id="BGPR01000008">
    <property type="protein sequence ID" value="GBL75838.1"/>
    <property type="molecule type" value="Genomic_DNA"/>
</dbReference>
<evidence type="ECO:0000313" key="1">
    <source>
        <dbReference type="EMBL" id="GBL75838.1"/>
    </source>
</evidence>
<reference evidence="1 2" key="1">
    <citation type="journal article" date="2019" name="Sci. Rep.">
        <title>Orb-weaving spider Araneus ventricosus genome elucidates the spidroin gene catalogue.</title>
        <authorList>
            <person name="Kono N."/>
            <person name="Nakamura H."/>
            <person name="Ohtoshi R."/>
            <person name="Moran D.A.P."/>
            <person name="Shinohara A."/>
            <person name="Yoshida Y."/>
            <person name="Fujiwara M."/>
            <person name="Mori M."/>
            <person name="Tomita M."/>
            <person name="Arakawa K."/>
        </authorList>
    </citation>
    <scope>NUCLEOTIDE SEQUENCE [LARGE SCALE GENOMIC DNA]</scope>
</reference>